<dbReference type="SUPFAM" id="SSF69593">
    <property type="entry name" value="Glycerol-3-phosphate (1)-acyltransferase"/>
    <property type="match status" value="1"/>
</dbReference>
<dbReference type="RefSeq" id="WP_136773649.1">
    <property type="nucleotide sequence ID" value="NZ_SUMF01000012.1"/>
</dbReference>
<dbReference type="GO" id="GO:0006629">
    <property type="term" value="P:lipid metabolic process"/>
    <property type="evidence" value="ECO:0007669"/>
    <property type="project" value="UniProtKB-KW"/>
</dbReference>
<dbReference type="GO" id="GO:0016020">
    <property type="term" value="C:membrane"/>
    <property type="evidence" value="ECO:0007669"/>
    <property type="project" value="UniProtKB-SubCell"/>
</dbReference>
<dbReference type="CDD" id="cd07989">
    <property type="entry name" value="LPLAT_AGPAT-like"/>
    <property type="match status" value="1"/>
</dbReference>
<evidence type="ECO:0000256" key="6">
    <source>
        <dbReference type="ARBA" id="ARBA00023136"/>
    </source>
</evidence>
<protein>
    <submittedName>
        <fullName evidence="9">1-acyl-sn-glycerol-3-phosphate acyltransferase</fullName>
    </submittedName>
</protein>
<dbReference type="SMART" id="SM00563">
    <property type="entry name" value="PlsC"/>
    <property type="match status" value="1"/>
</dbReference>
<proteinExistence type="predicted"/>
<evidence type="ECO:0000256" key="3">
    <source>
        <dbReference type="ARBA" id="ARBA00022692"/>
    </source>
</evidence>
<gene>
    <name evidence="9" type="ORF">FAZ21_11850</name>
</gene>
<feature type="domain" description="Phospholipid/glycerol acyltransferase" evidence="8">
    <location>
        <begin position="111"/>
        <end position="223"/>
    </location>
</feature>
<keyword evidence="7 9" id="KW-0012">Acyltransferase</keyword>
<keyword evidence="3" id="KW-0812">Transmembrane</keyword>
<reference evidence="9 10" key="1">
    <citation type="submission" date="2019-04" db="EMBL/GenBank/DDBJ databases">
        <title>Chitiniphilus eburnea sp. nov., a novel chitinolytic bacterium isolated from aquaculture sludge.</title>
        <authorList>
            <person name="Sheng M."/>
        </authorList>
    </citation>
    <scope>NUCLEOTIDE SEQUENCE [LARGE SCALE GENOMIC DNA]</scope>
    <source>
        <strain evidence="9 10">HX-2-15</strain>
    </source>
</reference>
<organism evidence="9 10">
    <name type="scientific">Chitiniphilus eburneus</name>
    <dbReference type="NCBI Taxonomy" id="2571148"/>
    <lineage>
        <taxon>Bacteria</taxon>
        <taxon>Pseudomonadati</taxon>
        <taxon>Pseudomonadota</taxon>
        <taxon>Betaproteobacteria</taxon>
        <taxon>Neisseriales</taxon>
        <taxon>Chitinibacteraceae</taxon>
        <taxon>Chitiniphilus</taxon>
    </lineage>
</organism>
<comment type="caution">
    <text evidence="9">The sequence shown here is derived from an EMBL/GenBank/DDBJ whole genome shotgun (WGS) entry which is preliminary data.</text>
</comment>
<dbReference type="GO" id="GO:0016746">
    <property type="term" value="F:acyltransferase activity"/>
    <property type="evidence" value="ECO:0007669"/>
    <property type="project" value="UniProtKB-KW"/>
</dbReference>
<evidence type="ECO:0000313" key="9">
    <source>
        <dbReference type="EMBL" id="TJZ73090.1"/>
    </source>
</evidence>
<evidence type="ECO:0000256" key="1">
    <source>
        <dbReference type="ARBA" id="ARBA00004370"/>
    </source>
</evidence>
<keyword evidence="6" id="KW-0472">Membrane</keyword>
<keyword evidence="5" id="KW-0443">Lipid metabolism</keyword>
<sequence>MPSTSCGNADAISTWPVLGDAAKLAESSIQAQPAGLRRSASMYRNWLRLQRLVNVLCHLGMGIAIATWRFPGMDENARLCRIQSWSRTLAKKLGIQIRVQGVVPGLYPPNHLLLANHISWLDIFVLNTETVSRFVAKSEIRQWPVVGSLCHAAGTLFIERERKRDTARVSNAMIDALRDGHCVAVFPEGTTSDGRCILPFRSSLLQAAIDSQATIQPIYLRYVDSEGNWNDAPAYINEMSLSESLWRLLGARGLVAEINFLAPFAVAGEDRRTLTRYAETRIKAAHEALNSHHPSATS</sequence>
<accession>A0A4U0PXW1</accession>
<dbReference type="OrthoDB" id="9806880at2"/>
<dbReference type="PANTHER" id="PTHR23063:SF52">
    <property type="entry name" value="LYSOPHOSPHATIDYLCHOLINE ACYLTRANSFERASE"/>
    <property type="match status" value="1"/>
</dbReference>
<evidence type="ECO:0000256" key="4">
    <source>
        <dbReference type="ARBA" id="ARBA00022989"/>
    </source>
</evidence>
<keyword evidence="10" id="KW-1185">Reference proteome</keyword>
<keyword evidence="4" id="KW-1133">Transmembrane helix</keyword>
<evidence type="ECO:0000259" key="8">
    <source>
        <dbReference type="SMART" id="SM00563"/>
    </source>
</evidence>
<dbReference type="EMBL" id="SUMF01000012">
    <property type="protein sequence ID" value="TJZ73090.1"/>
    <property type="molecule type" value="Genomic_DNA"/>
</dbReference>
<name>A0A4U0PXW1_9NEIS</name>
<dbReference type="PANTHER" id="PTHR23063">
    <property type="entry name" value="PHOSPHOLIPID ACYLTRANSFERASE"/>
    <property type="match status" value="1"/>
</dbReference>
<dbReference type="Pfam" id="PF01553">
    <property type="entry name" value="Acyltransferase"/>
    <property type="match status" value="1"/>
</dbReference>
<dbReference type="InterPro" id="IPR002123">
    <property type="entry name" value="Plipid/glycerol_acylTrfase"/>
</dbReference>
<comment type="subcellular location">
    <subcellularLocation>
        <location evidence="1">Membrane</location>
    </subcellularLocation>
</comment>
<evidence type="ECO:0000256" key="7">
    <source>
        <dbReference type="ARBA" id="ARBA00023315"/>
    </source>
</evidence>
<dbReference type="Proteomes" id="UP000310016">
    <property type="component" value="Unassembled WGS sequence"/>
</dbReference>
<keyword evidence="2 9" id="KW-0808">Transferase</keyword>
<evidence type="ECO:0000256" key="2">
    <source>
        <dbReference type="ARBA" id="ARBA00022679"/>
    </source>
</evidence>
<evidence type="ECO:0000313" key="10">
    <source>
        <dbReference type="Proteomes" id="UP000310016"/>
    </source>
</evidence>
<evidence type="ECO:0000256" key="5">
    <source>
        <dbReference type="ARBA" id="ARBA00023098"/>
    </source>
</evidence>
<dbReference type="AlphaFoldDB" id="A0A4U0PXW1"/>